<feature type="region of interest" description="Disordered" evidence="1">
    <location>
        <begin position="837"/>
        <end position="856"/>
    </location>
</feature>
<dbReference type="Proteomes" id="UP000002296">
    <property type="component" value="Unassembled WGS sequence"/>
</dbReference>
<keyword evidence="3" id="KW-1185">Reference proteome</keyword>
<sequence>MASGEEEGSIPPQEGGDDNTDTVVTRGDGNVERQGEVDTPPAVKCRRLSDLSVTTTSSDSGSSVITLKSIERMPSLDPSKMEQSPSRGSAISPNPGRAFEIALLHLPSEGELAALPEASLPHHPCCPVLRAESIHGMDATASPATCAAVQDNAACATLTSCQEFREDGPSEVNTGAGPAAGPDRMAAAVDHPPESSNEKMGGNEMESHDERPSEQMPRPGFAGEIAPQYGANKSASPPLPSPLNVTSKPREKILSSHCLDGSGASEVRRSVTLNPTDMPPPSNVVGNASLSNSSSVEMEKKSSSSLPRFRASSTQKIALHQDALPGEEIKIEPVRSFLTEKQQRAIRHAPLALTRYHTPPPHHMLLSASSGRGKRRRSKQDALTRMPLDDGEGSTDVHVVSLESGYTSHNEEACTSPQKLGGREVDHAPPPVEDVKQTEGPVRSAIYEHPEESEPQNEMGNREIQRRLSDFMGAFQDSSQRNWASVLSISPQASRGIVRSSSYTASIFKKRQSLDNRRSSDGSAPLVQSIKDLASTETLEECPMCVESPNTLAEVATRISQILLDVPNDGPNDASPLPEVTSKPLGRLKSEATSPLIFLAETNVHGPTPPPATTEVNFSPSPSPAPPVSVLEDKDSNLQESDVRTGFTPPCRADDAYLGNLLPGTIAPFAPAPLSWHRRVRSTVAWLGDYDDDKISIYSPADPSLALPPSDFAANATYLSKQKEKHTEGSTASESTGEEDLLEGFYPGAYKVEREHRFSSGVVFILEREDCFACSDNNTEGGDVTNVVRRSSRRTSAVPQVLPMNSPIICSPHNKEVFNQHPTLPIPQQDGVWQSVEDADDNQGQETKKSLQRHSLSTDQYASLSLSSIYRPTSHKYAPDPNKMFCPITNVFRLRQHFPDSSTTTSDDDGDGEFGCDGGYKFSDYGWEGE</sequence>
<feature type="compositionally biased region" description="Polar residues" evidence="1">
    <location>
        <begin position="404"/>
        <end position="418"/>
    </location>
</feature>
<dbReference type="InParanoid" id="Q4DKG6"/>
<reference evidence="2 3" key="1">
    <citation type="journal article" date="2005" name="Science">
        <title>The genome sequence of Trypanosoma cruzi, etiologic agent of Chagas disease.</title>
        <authorList>
            <person name="El-Sayed N.M."/>
            <person name="Myler P.J."/>
            <person name="Bartholomeu D.C."/>
            <person name="Nilsson D."/>
            <person name="Aggarwal G."/>
            <person name="Tran A.N."/>
            <person name="Ghedin E."/>
            <person name="Worthey E.A."/>
            <person name="Delcher A.L."/>
            <person name="Blandin G."/>
            <person name="Westenberger S.J."/>
            <person name="Caler E."/>
            <person name="Cerqueira G.C."/>
            <person name="Branche C."/>
            <person name="Haas B."/>
            <person name="Anupama A."/>
            <person name="Arner E."/>
            <person name="Aslund L."/>
            <person name="Attipoe P."/>
            <person name="Bontempi E."/>
            <person name="Bringaud F."/>
            <person name="Burton P."/>
            <person name="Cadag E."/>
            <person name="Campbell D.A."/>
            <person name="Carrington M."/>
            <person name="Crabtree J."/>
            <person name="Darban H."/>
            <person name="da Silveira J.F."/>
            <person name="de Jong P."/>
            <person name="Edwards K."/>
            <person name="Englund P.T."/>
            <person name="Fazelina G."/>
            <person name="Feldblyum T."/>
            <person name="Ferella M."/>
            <person name="Frasch A.C."/>
            <person name="Gull K."/>
            <person name="Horn D."/>
            <person name="Hou L."/>
            <person name="Huang Y."/>
            <person name="Kindlund E."/>
            <person name="Klingbeil M."/>
            <person name="Kluge S."/>
            <person name="Koo H."/>
            <person name="Lacerda D."/>
            <person name="Levin M.J."/>
            <person name="Lorenzi H."/>
            <person name="Louie T."/>
            <person name="Machado C.R."/>
            <person name="McCulloch R."/>
            <person name="McKenna A."/>
            <person name="Mizuno Y."/>
            <person name="Mottram J.C."/>
            <person name="Nelson S."/>
            <person name="Ochaya S."/>
            <person name="Osoegawa K."/>
            <person name="Pai G."/>
            <person name="Parsons M."/>
            <person name="Pentony M."/>
            <person name="Pettersson U."/>
            <person name="Pop M."/>
            <person name="Ramirez J.L."/>
            <person name="Rinta J."/>
            <person name="Robertson L."/>
            <person name="Salzberg S.L."/>
            <person name="Sanchez D.O."/>
            <person name="Seyler A."/>
            <person name="Sharma R."/>
            <person name="Shetty J."/>
            <person name="Simpson A.J."/>
            <person name="Sisk E."/>
            <person name="Tammi M.T."/>
            <person name="Tarleton R."/>
            <person name="Teixeira S."/>
            <person name="Van Aken S."/>
            <person name="Vogt C."/>
            <person name="Ward P.N."/>
            <person name="Wickstead B."/>
            <person name="Wortman J."/>
            <person name="White O."/>
            <person name="Fraser C.M."/>
            <person name="Stuart K.D."/>
            <person name="Andersson B."/>
        </authorList>
    </citation>
    <scope>NUCLEOTIDE SEQUENCE [LARGE SCALE GENOMIC DNA]</scope>
    <source>
        <strain evidence="2 3">CL Brener</strain>
    </source>
</reference>
<feature type="compositionally biased region" description="Basic and acidic residues" evidence="1">
    <location>
        <begin position="421"/>
        <end position="437"/>
    </location>
</feature>
<feature type="region of interest" description="Disordered" evidence="1">
    <location>
        <begin position="355"/>
        <end position="439"/>
    </location>
</feature>
<dbReference type="RefSeq" id="XP_814876.1">
    <property type="nucleotide sequence ID" value="XM_809783.1"/>
</dbReference>
<dbReference type="KEGG" id="tcr:511385.110"/>
<comment type="caution">
    <text evidence="2">The sequence shown here is derived from an EMBL/GenBank/DDBJ whole genome shotgun (WGS) entry which is preliminary data.</text>
</comment>
<feature type="compositionally biased region" description="Polar residues" evidence="1">
    <location>
        <begin position="81"/>
        <end position="92"/>
    </location>
</feature>
<name>Q4DKG6_TRYCC</name>
<feature type="region of interest" description="Disordered" evidence="1">
    <location>
        <begin position="256"/>
        <end position="313"/>
    </location>
</feature>
<gene>
    <name evidence="2" type="ORF">Tc00.1047053511385.110</name>
</gene>
<feature type="region of interest" description="Disordered" evidence="1">
    <location>
        <begin position="166"/>
        <end position="242"/>
    </location>
</feature>
<dbReference type="PaxDb" id="353153-Q4DKG6"/>
<dbReference type="GeneID" id="3546488"/>
<evidence type="ECO:0000256" key="1">
    <source>
        <dbReference type="SAM" id="MobiDB-lite"/>
    </source>
</evidence>
<feature type="region of interest" description="Disordered" evidence="1">
    <location>
        <begin position="1"/>
        <end position="93"/>
    </location>
</feature>
<protein>
    <submittedName>
        <fullName evidence="2">Uncharacterized protein</fullName>
    </submittedName>
</protein>
<evidence type="ECO:0000313" key="3">
    <source>
        <dbReference type="Proteomes" id="UP000002296"/>
    </source>
</evidence>
<proteinExistence type="predicted"/>
<feature type="region of interest" description="Disordered" evidence="1">
    <location>
        <begin position="602"/>
        <end position="629"/>
    </location>
</feature>
<feature type="compositionally biased region" description="Low complexity" evidence="1">
    <location>
        <begin position="50"/>
        <end position="64"/>
    </location>
</feature>
<accession>Q4DKG6</accession>
<dbReference type="AlphaFoldDB" id="Q4DKG6"/>
<feature type="compositionally biased region" description="Low complexity" evidence="1">
    <location>
        <begin position="303"/>
        <end position="313"/>
    </location>
</feature>
<dbReference type="EMBL" id="AAHK01000384">
    <property type="protein sequence ID" value="EAN93025.1"/>
    <property type="molecule type" value="Genomic_DNA"/>
</dbReference>
<organism evidence="2 3">
    <name type="scientific">Trypanosoma cruzi (strain CL Brener)</name>
    <dbReference type="NCBI Taxonomy" id="353153"/>
    <lineage>
        <taxon>Eukaryota</taxon>
        <taxon>Discoba</taxon>
        <taxon>Euglenozoa</taxon>
        <taxon>Kinetoplastea</taxon>
        <taxon>Metakinetoplastina</taxon>
        <taxon>Trypanosomatida</taxon>
        <taxon>Trypanosomatidae</taxon>
        <taxon>Trypanosoma</taxon>
        <taxon>Schizotrypanum</taxon>
    </lineage>
</organism>
<evidence type="ECO:0000313" key="2">
    <source>
        <dbReference type="EMBL" id="EAN93025.1"/>
    </source>
</evidence>